<evidence type="ECO:0000313" key="2">
    <source>
        <dbReference type="Proteomes" id="UP001199469"/>
    </source>
</evidence>
<dbReference type="Proteomes" id="UP001199469">
    <property type="component" value="Unassembled WGS sequence"/>
</dbReference>
<evidence type="ECO:0000313" key="1">
    <source>
        <dbReference type="EMBL" id="MCD2192794.1"/>
    </source>
</evidence>
<organism evidence="1 2">
    <name type="scientific">Actinomycetospora endophytica</name>
    <dbReference type="NCBI Taxonomy" id="2291215"/>
    <lineage>
        <taxon>Bacteria</taxon>
        <taxon>Bacillati</taxon>
        <taxon>Actinomycetota</taxon>
        <taxon>Actinomycetes</taxon>
        <taxon>Pseudonocardiales</taxon>
        <taxon>Pseudonocardiaceae</taxon>
        <taxon>Actinomycetospora</taxon>
    </lineage>
</organism>
<gene>
    <name evidence="1" type="ORF">LQ327_05255</name>
</gene>
<evidence type="ECO:0008006" key="3">
    <source>
        <dbReference type="Google" id="ProtNLM"/>
    </source>
</evidence>
<protein>
    <recommendedName>
        <fullName evidence="3">Golgi phosphoprotein 3 GPP34</fullName>
    </recommendedName>
</protein>
<dbReference type="RefSeq" id="WP_230730462.1">
    <property type="nucleotide sequence ID" value="NZ_JAJNDB010000001.1"/>
</dbReference>
<comment type="caution">
    <text evidence="1">The sequence shown here is derived from an EMBL/GenBank/DDBJ whole genome shotgun (WGS) entry which is preliminary data.</text>
</comment>
<dbReference type="EMBL" id="JAJNDB010000001">
    <property type="protein sequence ID" value="MCD2192794.1"/>
    <property type="molecule type" value="Genomic_DNA"/>
</dbReference>
<name>A0ABS8P3G1_9PSEU</name>
<keyword evidence="2" id="KW-1185">Reference proteome</keyword>
<proteinExistence type="predicted"/>
<accession>A0ABS8P3G1</accession>
<reference evidence="1 2" key="1">
    <citation type="submission" date="2021-11" db="EMBL/GenBank/DDBJ databases">
        <title>Draft genome sequence of Actinomycetospora sp. SF1 isolated from the rhizosphere soil.</title>
        <authorList>
            <person name="Duangmal K."/>
            <person name="Chantavorakit T."/>
        </authorList>
    </citation>
    <scope>NUCLEOTIDE SEQUENCE [LARGE SCALE GENOMIC DNA]</scope>
    <source>
        <strain evidence="1 2">TBRC 5722</strain>
    </source>
</reference>
<sequence>MSRDAIRLDRGNHPDPDAGCCLMEYVSVLDGGRFGPLPRCTHPALAALVMQVNDRTSDAGRAALVSRAERLRRADSDDPGLGWRLVEVCATAVLARSPGDAAARRRLARSGRARGRMAWVLPGGLRTRLPRAALVAVGLGALDELVGAFHAVLAVAGPAGSPERDGVLSALLDDALDVVTGTDGAPDTHHHPREEALTA</sequence>